<keyword evidence="1" id="KW-0472">Membrane</keyword>
<accession>A0ABZ1ZNX5</accession>
<evidence type="ECO:0000256" key="1">
    <source>
        <dbReference type="SAM" id="Phobius"/>
    </source>
</evidence>
<evidence type="ECO:0000313" key="3">
    <source>
        <dbReference type="Proteomes" id="UP001431926"/>
    </source>
</evidence>
<sequence>MAQTGGYLIAAAGPVTASVLRAATGTWAAPLLVFLGVLLLSGVASLRAGRG</sequence>
<dbReference type="RefSeq" id="WP_329357355.1">
    <property type="nucleotide sequence ID" value="NZ_CP109490.1"/>
</dbReference>
<proteinExistence type="predicted"/>
<organism evidence="2 3">
    <name type="scientific">Streptomyces anulatus</name>
    <name type="common">Streptomyces chrysomallus</name>
    <dbReference type="NCBI Taxonomy" id="1892"/>
    <lineage>
        <taxon>Bacteria</taxon>
        <taxon>Bacillati</taxon>
        <taxon>Actinomycetota</taxon>
        <taxon>Actinomycetes</taxon>
        <taxon>Kitasatosporales</taxon>
        <taxon>Streptomycetaceae</taxon>
        <taxon>Streptomyces</taxon>
    </lineage>
</organism>
<feature type="transmembrane region" description="Helical" evidence="1">
    <location>
        <begin position="27"/>
        <end position="46"/>
    </location>
</feature>
<evidence type="ECO:0008006" key="4">
    <source>
        <dbReference type="Google" id="ProtNLM"/>
    </source>
</evidence>
<protein>
    <recommendedName>
        <fullName evidence="4">MFS transporter</fullName>
    </recommendedName>
</protein>
<gene>
    <name evidence="2" type="ORF">OG367_23565</name>
</gene>
<dbReference type="Proteomes" id="UP001431926">
    <property type="component" value="Chromosome"/>
</dbReference>
<keyword evidence="1" id="KW-1133">Transmembrane helix</keyword>
<keyword evidence="3" id="KW-1185">Reference proteome</keyword>
<evidence type="ECO:0000313" key="2">
    <source>
        <dbReference type="EMBL" id="WUX39019.1"/>
    </source>
</evidence>
<reference evidence="2" key="1">
    <citation type="submission" date="2022-10" db="EMBL/GenBank/DDBJ databases">
        <title>The complete genomes of actinobacterial strains from the NBC collection.</title>
        <authorList>
            <person name="Joergensen T.S."/>
            <person name="Alvarez Arevalo M."/>
            <person name="Sterndorff E.B."/>
            <person name="Faurdal D."/>
            <person name="Vuksanovic O."/>
            <person name="Mourched A.-S."/>
            <person name="Charusanti P."/>
            <person name="Shaw S."/>
            <person name="Blin K."/>
            <person name="Weber T."/>
        </authorList>
    </citation>
    <scope>NUCLEOTIDE SEQUENCE</scope>
    <source>
        <strain evidence="2">NBC_01436</strain>
    </source>
</reference>
<name>A0ABZ1ZNX5_STRAQ</name>
<keyword evidence="1" id="KW-0812">Transmembrane</keyword>
<dbReference type="EMBL" id="CP109491">
    <property type="protein sequence ID" value="WUX39019.1"/>
    <property type="molecule type" value="Genomic_DNA"/>
</dbReference>